<name>A0A4Z2F783_9TELE</name>
<dbReference type="Proteomes" id="UP000314294">
    <property type="component" value="Unassembled WGS sequence"/>
</dbReference>
<feature type="signal peptide" evidence="1">
    <location>
        <begin position="1"/>
        <end position="35"/>
    </location>
</feature>
<protein>
    <submittedName>
        <fullName evidence="2">Uncharacterized protein</fullName>
    </submittedName>
</protein>
<dbReference type="AlphaFoldDB" id="A0A4Z2F783"/>
<dbReference type="EMBL" id="SRLO01001589">
    <property type="protein sequence ID" value="TNN36654.1"/>
    <property type="molecule type" value="Genomic_DNA"/>
</dbReference>
<evidence type="ECO:0000313" key="3">
    <source>
        <dbReference type="Proteomes" id="UP000314294"/>
    </source>
</evidence>
<proteinExistence type="predicted"/>
<comment type="caution">
    <text evidence="2">The sequence shown here is derived from an EMBL/GenBank/DDBJ whole genome shotgun (WGS) entry which is preliminary data.</text>
</comment>
<sequence>MEREGIMSSRYSRWRSTAEAATLLWLLLLPALTLAPCCSGRAAACLPARLPSAAAAAMALCSWEEEAWFHRQRDRKAALTCLWEWWADTARCCIAARTCLYCWDTSTSLLDSDGEEVLLEREEEEEAEEAACCRMRCSISCSCWSAFTKAAFSRLVCSAFRAFF</sequence>
<reference evidence="2 3" key="1">
    <citation type="submission" date="2019-03" db="EMBL/GenBank/DDBJ databases">
        <title>First draft genome of Liparis tanakae, snailfish: a comprehensive survey of snailfish specific genes.</title>
        <authorList>
            <person name="Kim W."/>
            <person name="Song I."/>
            <person name="Jeong J.-H."/>
            <person name="Kim D."/>
            <person name="Kim S."/>
            <person name="Ryu S."/>
            <person name="Song J.Y."/>
            <person name="Lee S.K."/>
        </authorList>
    </citation>
    <scope>NUCLEOTIDE SEQUENCE [LARGE SCALE GENOMIC DNA]</scope>
    <source>
        <tissue evidence="2">Muscle</tissue>
    </source>
</reference>
<gene>
    <name evidence="2" type="ORF">EYF80_053188</name>
</gene>
<evidence type="ECO:0000256" key="1">
    <source>
        <dbReference type="SAM" id="SignalP"/>
    </source>
</evidence>
<keyword evidence="3" id="KW-1185">Reference proteome</keyword>
<organism evidence="2 3">
    <name type="scientific">Liparis tanakae</name>
    <name type="common">Tanaka's snailfish</name>
    <dbReference type="NCBI Taxonomy" id="230148"/>
    <lineage>
        <taxon>Eukaryota</taxon>
        <taxon>Metazoa</taxon>
        <taxon>Chordata</taxon>
        <taxon>Craniata</taxon>
        <taxon>Vertebrata</taxon>
        <taxon>Euteleostomi</taxon>
        <taxon>Actinopterygii</taxon>
        <taxon>Neopterygii</taxon>
        <taxon>Teleostei</taxon>
        <taxon>Neoteleostei</taxon>
        <taxon>Acanthomorphata</taxon>
        <taxon>Eupercaria</taxon>
        <taxon>Perciformes</taxon>
        <taxon>Cottioidei</taxon>
        <taxon>Cottales</taxon>
        <taxon>Liparidae</taxon>
        <taxon>Liparis</taxon>
    </lineage>
</organism>
<feature type="chain" id="PRO_5021300358" evidence="1">
    <location>
        <begin position="36"/>
        <end position="164"/>
    </location>
</feature>
<accession>A0A4Z2F783</accession>
<keyword evidence="1" id="KW-0732">Signal</keyword>
<evidence type="ECO:0000313" key="2">
    <source>
        <dbReference type="EMBL" id="TNN36654.1"/>
    </source>
</evidence>